<dbReference type="InterPro" id="IPR022385">
    <property type="entry name" value="Rhs_assc_core"/>
</dbReference>
<dbReference type="InterPro" id="IPR030934">
    <property type="entry name" value="Intein_C"/>
</dbReference>
<dbReference type="SMART" id="SM00306">
    <property type="entry name" value="HintN"/>
    <property type="match status" value="1"/>
</dbReference>
<organism evidence="4 5">
    <name type="scientific">Microbispora siamensis</name>
    <dbReference type="NCBI Taxonomy" id="564413"/>
    <lineage>
        <taxon>Bacteria</taxon>
        <taxon>Bacillati</taxon>
        <taxon>Actinomycetota</taxon>
        <taxon>Actinomycetes</taxon>
        <taxon>Streptosporangiales</taxon>
        <taxon>Streptosporangiaceae</taxon>
        <taxon>Microbispora</taxon>
    </lineage>
</organism>
<dbReference type="SUPFAM" id="SSF51294">
    <property type="entry name" value="Hedgehog/intein (Hint) domain"/>
    <property type="match status" value="1"/>
</dbReference>
<dbReference type="InterPro" id="IPR006530">
    <property type="entry name" value="YD"/>
</dbReference>
<gene>
    <name evidence="4" type="ORF">Msi02_32330</name>
</gene>
<dbReference type="NCBIfam" id="TIGR03696">
    <property type="entry name" value="Rhs_assc_core"/>
    <property type="match status" value="1"/>
</dbReference>
<dbReference type="EMBL" id="BOOF01000016">
    <property type="protein sequence ID" value="GIH62416.1"/>
    <property type="molecule type" value="Genomic_DNA"/>
</dbReference>
<sequence>MSTPRSRVRRGHALKRSLAVMAGGTVVALLLAFTGEAAAGAAESANAAGAARFQPLKVQREHVVAGETDSSVLPYAADPAASHAIRKAPAPQWPAAGSATADVGTSTAKVPGMGIVRVGPPEGRAARSVLERPPARVAVRVLDRGAATAARRPDAVLLRVSRADGEGVETSRADGQEVRTAEASTAPVRVTVDYSAFGSAYGGDWARRLRMVSLPECAVTTPDKAGCQGTALPSRNDGTTVSAEVPAAAGAGTLMAVTAGASGSSGSFAATPLTASGTWSAGGSSGDFSWSYALRVPPALGGPAPQLALAYSAQSVDGRHAASNNQPSWIGEGFEMWSGYVERRYKPCGEDGVQPKTGDQCWATDNATLSLGGKVSELIRDDATGTWHPKADDGSRVEHLTGAVNGDDNGEYWKVTTPNGTQYWFGLTRLPGWTSGRPETNSTWTVPVYGNNAGEPCHQSTYDASWCRQAWRWNLDYVVDPHGNSMSYRYAKETNSYGRDLDPAKTTSYERGGYLTEIDYGTRTDAEYGNAPARVLFTVADRCLPNTACDSAHPANWPDVPWDQSCTGTSCTQTSPTFFTTKRLAKITTQVWGGSAYRDVESWTLNHTYPDPGDGTRAGLWLASISHSGLVGGTVSVPDVTFTGVQLANRVDTVDHSPAMNWWRVASIRTETGGEISVRYSEPDCLAGSRMPSAPESNTLRCYPVKWTPPGYTDPVTDYFHKYVVTAVSETDHTGGAPRVQTLYTYIGSPAWHYTDDDGLISDDQKTWSVWRGYAKVGVTKGDPGQQSYGETLYFRGMDGDHLPSGTRSVSVTDSRGGAHTDSDALAGMVLERITYNGPGGAEVSSVLTEPWMSSPTATRVRDGVTTRARYVNTATTVQRIALDGGRGYRQTKTVTGFDKYGAADQTTDYGDVDDPADDQCTKYTYARNTGKWLLTFTSRVQTYALSCDKTPTSADQIIGDARTSYDGQDWGVAPTKGDVTRTESLKDWADGTPAYQTTSRMAYDAYGRVTDSWDVDGDRTTTAYTPASGGPVTRTTTTNPLGWTSTADVEPAWGATIGTTDPNGRRTDVTYDPLGRTTAVWLPGRAKGSQTANTTYSYLIRTDGPSTVTTSTLNANGGYTTSYALYDGLLRARQTQATAVGPDGGRIVTDTFYDTAGRAYKTNSAYIADGAPGTGLFTATGDNAIPAQTLTLFDGAGRPTASVFRSLGVEKWRTTTSYGGDHTDTTPPAGGIATSTVTDARGRTVQLRQYHGPTPSGTYDATRYAYNAKNLLASVTDTAGNQWKYGYDVRGRQVRVDDPDKGTLTTAYDDAGRIVSTTDGRGRTLAYTYDALDRKIAVSDGTTKIAEWTYDTLAKGQVTSSTRWAGGNAYTTAVTGYDAAYRSLGTSITIPAAEGALAGTYQFSTTYKPDGNVSTTTMPAAGGLPREVLGFTYTDTGQPYTLTGASTYVTQAQYTRLGEPAVLTFKVGGPLAQLGYYYEESTRRLERSLAVRETAPSTIADQRLTWNPAGNITKIADTPAGGASDTQCFTYDYQRRLTEAWTPSSGDCAADPSVSALGGPAPYWQSFRYDVVGNRTSSVDHTAAGDTTTGLTYPDPGAPRPHAAQAVTTTTSAGSKTISYAYDAAGNTTARPTATDIQQLTWDAEGRLATARDTNGDVSYVYDVDGTRLIRHDPTGATLYLPGMELRLITATGTVSGTRYYAFGGTTIGQRTGSGVTWLMPDRQGTALLAVEAVGDQKVTQRRQKPFGEPRGATSVNWPNEHGFVGGTDEPTGLTHLGAREYDPATGRFISPDPVFDSGDPQQMASYAYAGNSPVTASDPSGLRYYIEDGGGGGGGGSTSTPSKPTSNNGPPTSTPAPTYPAPPPACEWWNIGCNAQKAWNATVNFAEQHKAEIAGFVTSTVVGVGCGALIGWTGVGAVACGFVAGAAGSIVKDLVEGGHSPQEMLLNALVDGGIGALTGGLMSVGGAALKAGAAAMKQGIKEAGQAAMKAATTEVAEMFSGKLSGGLLKNAGKSVVDCVANSFTPGTAVLMADGSAKAIAEVKPGDKVKATDPETGKTGARRVLATISGEGEKNLVDITVDTDGPRGDRTGHVVATDGHPFWAPDLRQWIDAGRLQPGMWLQTNAGTHIQITAIKKWTAHQRVHNLTVADLHTYNIQIGDLSIVVHNCTGKVLGIGGDRLTKFAEEKSVGHFMNYSAETFQHAVVKTIKNPQEPLHILLDEFSGNTPEEMFNLAWQAGMKPGAYATQWEMAQVRRFVVNGVRPWRSIKFYLGGNPVKVSDDALFTPDAFP</sequence>
<keyword evidence="1" id="KW-0677">Repeat</keyword>
<feature type="compositionally biased region" description="Low complexity" evidence="2">
    <location>
        <begin position="1840"/>
        <end position="1853"/>
    </location>
</feature>
<dbReference type="NCBIfam" id="TIGR01643">
    <property type="entry name" value="YD_repeat_2x"/>
    <property type="match status" value="3"/>
</dbReference>
<dbReference type="Pfam" id="PF25023">
    <property type="entry name" value="TEN_YD-shell"/>
    <property type="match status" value="1"/>
</dbReference>
<protein>
    <submittedName>
        <fullName evidence="4">Type IV secretion protein Rhs</fullName>
    </submittedName>
</protein>
<keyword evidence="5" id="KW-1185">Reference proteome</keyword>
<dbReference type="InterPro" id="IPR050708">
    <property type="entry name" value="T6SS_VgrG/RHS"/>
</dbReference>
<feature type="compositionally biased region" description="Polar residues" evidence="2">
    <location>
        <begin position="1034"/>
        <end position="1043"/>
    </location>
</feature>
<feature type="region of interest" description="Disordered" evidence="2">
    <location>
        <begin position="1581"/>
        <end position="1602"/>
    </location>
</feature>
<dbReference type="CDD" id="cd00081">
    <property type="entry name" value="Hint"/>
    <property type="match status" value="1"/>
</dbReference>
<dbReference type="InterPro" id="IPR003587">
    <property type="entry name" value="Hint_dom_N"/>
</dbReference>
<feature type="domain" description="Hint" evidence="3">
    <location>
        <begin position="2022"/>
        <end position="2127"/>
    </location>
</feature>
<dbReference type="Pfam" id="PF07591">
    <property type="entry name" value="PT-HINT"/>
    <property type="match status" value="1"/>
</dbReference>
<dbReference type="Gene3D" id="2.180.10.10">
    <property type="entry name" value="RHS repeat-associated core"/>
    <property type="match status" value="1"/>
</dbReference>
<dbReference type="Pfam" id="PF05593">
    <property type="entry name" value="RHS_repeat"/>
    <property type="match status" value="2"/>
</dbReference>
<dbReference type="InterPro" id="IPR031325">
    <property type="entry name" value="RHS_repeat"/>
</dbReference>
<feature type="compositionally biased region" description="Gly residues" evidence="2">
    <location>
        <begin position="1830"/>
        <end position="1839"/>
    </location>
</feature>
<name>A0ABQ4GLW3_9ACTN</name>
<dbReference type="Gene3D" id="2.170.16.10">
    <property type="entry name" value="Hedgehog/Intein (Hint) domain"/>
    <property type="match status" value="1"/>
</dbReference>
<dbReference type="PANTHER" id="PTHR32305:SF17">
    <property type="entry name" value="TRNA NUCLEASE WAPA"/>
    <property type="match status" value="1"/>
</dbReference>
<feature type="region of interest" description="Disordered" evidence="2">
    <location>
        <begin position="1023"/>
        <end position="1043"/>
    </location>
</feature>
<comment type="caution">
    <text evidence="4">The sequence shown here is derived from an EMBL/GenBank/DDBJ whole genome shotgun (WGS) entry which is preliminary data.</text>
</comment>
<evidence type="ECO:0000256" key="1">
    <source>
        <dbReference type="ARBA" id="ARBA00022737"/>
    </source>
</evidence>
<dbReference type="InterPro" id="IPR056823">
    <property type="entry name" value="TEN-like_YD-shell"/>
</dbReference>
<evidence type="ECO:0000313" key="4">
    <source>
        <dbReference type="EMBL" id="GIH62416.1"/>
    </source>
</evidence>
<dbReference type="PROSITE" id="PS50818">
    <property type="entry name" value="INTEIN_C_TER"/>
    <property type="match status" value="1"/>
</dbReference>
<feature type="region of interest" description="Disordered" evidence="2">
    <location>
        <begin position="1740"/>
        <end position="1760"/>
    </location>
</feature>
<dbReference type="Proteomes" id="UP000660454">
    <property type="component" value="Unassembled WGS sequence"/>
</dbReference>
<evidence type="ECO:0000259" key="3">
    <source>
        <dbReference type="SMART" id="SM00306"/>
    </source>
</evidence>
<evidence type="ECO:0000313" key="5">
    <source>
        <dbReference type="Proteomes" id="UP000660454"/>
    </source>
</evidence>
<reference evidence="4 5" key="1">
    <citation type="submission" date="2021-01" db="EMBL/GenBank/DDBJ databases">
        <title>Whole genome shotgun sequence of Microbispora siamensis NBRC 104113.</title>
        <authorList>
            <person name="Komaki H."/>
            <person name="Tamura T."/>
        </authorList>
    </citation>
    <scope>NUCLEOTIDE SEQUENCE [LARGE SCALE GENOMIC DNA]</scope>
    <source>
        <strain evidence="4 5">NBRC 104113</strain>
    </source>
</reference>
<feature type="region of interest" description="Disordered" evidence="2">
    <location>
        <begin position="1821"/>
        <end position="1862"/>
    </location>
</feature>
<proteinExistence type="predicted"/>
<evidence type="ECO:0000256" key="2">
    <source>
        <dbReference type="SAM" id="MobiDB-lite"/>
    </source>
</evidence>
<dbReference type="RefSeq" id="WP_204049079.1">
    <property type="nucleotide sequence ID" value="NZ_BOOF01000016.1"/>
</dbReference>
<feature type="compositionally biased region" description="Polar residues" evidence="2">
    <location>
        <begin position="1581"/>
        <end position="1592"/>
    </location>
</feature>
<dbReference type="InterPro" id="IPR036844">
    <property type="entry name" value="Hint_dom_sf"/>
</dbReference>
<dbReference type="PANTHER" id="PTHR32305">
    <property type="match status" value="1"/>
</dbReference>
<accession>A0ABQ4GLW3</accession>